<evidence type="ECO:0000313" key="1">
    <source>
        <dbReference type="EMBL" id="CAI9167650.1"/>
    </source>
</evidence>
<evidence type="ECO:0000313" key="2">
    <source>
        <dbReference type="Proteomes" id="UP001176941"/>
    </source>
</evidence>
<sequence>MKKKNDFSGPPPPQYVRAMRGHTQDPRILYVLPSTTNNIKCTPTRLSESTPDTSQRLCTLVYTQAYMKIRPDKHTCIFRSLHHKKKNCYLFSFHILGFQGWMRKEAVRKSDLFLRHPSGAQL</sequence>
<dbReference type="Proteomes" id="UP001176941">
    <property type="component" value="Chromosome 27"/>
</dbReference>
<accession>A0ABN8Z1E0</accession>
<protein>
    <submittedName>
        <fullName evidence="1">Uncharacterized protein</fullName>
    </submittedName>
</protein>
<gene>
    <name evidence="1" type="ORF">MRATA1EN1_LOCUS16612</name>
</gene>
<name>A0ABN8Z1E0_RANTA</name>
<dbReference type="EMBL" id="OX459963">
    <property type="protein sequence ID" value="CAI9167650.1"/>
    <property type="molecule type" value="Genomic_DNA"/>
</dbReference>
<organism evidence="1 2">
    <name type="scientific">Rangifer tarandus platyrhynchus</name>
    <name type="common">Svalbard reindeer</name>
    <dbReference type="NCBI Taxonomy" id="3082113"/>
    <lineage>
        <taxon>Eukaryota</taxon>
        <taxon>Metazoa</taxon>
        <taxon>Chordata</taxon>
        <taxon>Craniata</taxon>
        <taxon>Vertebrata</taxon>
        <taxon>Euteleostomi</taxon>
        <taxon>Mammalia</taxon>
        <taxon>Eutheria</taxon>
        <taxon>Laurasiatheria</taxon>
        <taxon>Artiodactyla</taxon>
        <taxon>Ruminantia</taxon>
        <taxon>Pecora</taxon>
        <taxon>Cervidae</taxon>
        <taxon>Odocoileinae</taxon>
        <taxon>Rangifer</taxon>
    </lineage>
</organism>
<reference evidence="1" key="1">
    <citation type="submission" date="2023-04" db="EMBL/GenBank/DDBJ databases">
        <authorList>
            <consortium name="ELIXIR-Norway"/>
        </authorList>
    </citation>
    <scope>NUCLEOTIDE SEQUENCE [LARGE SCALE GENOMIC DNA]</scope>
</reference>
<keyword evidence="2" id="KW-1185">Reference proteome</keyword>
<proteinExistence type="predicted"/>